<dbReference type="OrthoDB" id="767438at2759"/>
<feature type="region of interest" description="Disordered" evidence="1">
    <location>
        <begin position="1"/>
        <end position="30"/>
    </location>
</feature>
<organism evidence="6">
    <name type="scientific">Ananas comosus</name>
    <name type="common">Pineapple</name>
    <name type="synonym">Ananas ananas</name>
    <dbReference type="NCBI Taxonomy" id="4615"/>
    <lineage>
        <taxon>Eukaryota</taxon>
        <taxon>Viridiplantae</taxon>
        <taxon>Streptophyta</taxon>
        <taxon>Embryophyta</taxon>
        <taxon>Tracheophyta</taxon>
        <taxon>Spermatophyta</taxon>
        <taxon>Magnoliopsida</taxon>
        <taxon>Liliopsida</taxon>
        <taxon>Poales</taxon>
        <taxon>Bromeliaceae</taxon>
        <taxon>Bromelioideae</taxon>
        <taxon>Ananas</taxon>
    </lineage>
</organism>
<evidence type="ECO:0000313" key="4">
    <source>
        <dbReference type="RefSeq" id="XP_020093689.1"/>
    </source>
</evidence>
<proteinExistence type="predicted"/>
<feature type="compositionally biased region" description="Basic and acidic residues" evidence="1">
    <location>
        <begin position="1"/>
        <end position="16"/>
    </location>
</feature>
<sequence length="565" mass="62554">MEHLYMEGREGRHDENGTPECGSSTEENGDPIFGVSELKSELRNIAGNMPLILESPKSKSSRRKQNSCPCSTDLAYPYYINFISPSRDFLPFSADLEQPRYNHRRRQRIFYLASSLFNMPSNMRSLDLVIKSLRDRRKPSVTDLDDFVDESSSQASTEDSAAVSPSRMLIFESLEAALKVRALHKRSFVAPRTPKGRIVPFKRSTSESSYSEKTIQSRSSSTSVSSNLISTGLLCCMWKNGLPHFEFSVEDDPSEIYVANPLKVRSTVDKELDYIYVFQARKGSRFAAKMKVSSSLRLSSKESDCIETEFVLFDADGGLSAEMQRSSSSLTKTKGFSKKVAKMLTPSYSPKRKICHKAAKSCSQFNDIHEVIAGDFRGIDELVPPRLLTDDFPPNLELSAIVVKDYHHKSNGEFSAGGWGLKFLAKAEGGCMQNRRRSSRRVNVVIPSGVHGGPVTSSGGPSSLTERWKSGGLCDCGGWDVGCPITVLSDSTTVSETSPHKESQECNSIDLFMEGAKHGEPAFRLLNVGEDLFLIRFKSTLSALQCFSIGVATIHAQASQLYPKL</sequence>
<dbReference type="RefSeq" id="XP_020093688.1">
    <property type="nucleotide sequence ID" value="XM_020238099.1"/>
</dbReference>
<dbReference type="RefSeq" id="XP_020093691.1">
    <property type="nucleotide sequence ID" value="XM_020238102.1"/>
</dbReference>
<accession>A0A6P5FBU2</accession>
<keyword evidence="2" id="KW-1185">Reference proteome</keyword>
<name>A0A6P5FBU2_ANACO</name>
<reference evidence="2" key="1">
    <citation type="journal article" date="2015" name="Nat. Genet.">
        <title>The pineapple genome and the evolution of CAM photosynthesis.</title>
        <authorList>
            <person name="Ming R."/>
            <person name="VanBuren R."/>
            <person name="Wai C.M."/>
            <person name="Tang H."/>
            <person name="Schatz M.C."/>
            <person name="Bowers J.E."/>
            <person name="Lyons E."/>
            <person name="Wang M.L."/>
            <person name="Chen J."/>
            <person name="Biggers E."/>
            <person name="Zhang J."/>
            <person name="Huang L."/>
            <person name="Zhang L."/>
            <person name="Miao W."/>
            <person name="Zhang J."/>
            <person name="Ye Z."/>
            <person name="Miao C."/>
            <person name="Lin Z."/>
            <person name="Wang H."/>
            <person name="Zhou H."/>
            <person name="Yim W.C."/>
            <person name="Priest H.D."/>
            <person name="Zheng C."/>
            <person name="Woodhouse M."/>
            <person name="Edger P.P."/>
            <person name="Guyot R."/>
            <person name="Guo H.B."/>
            <person name="Guo H."/>
            <person name="Zheng G."/>
            <person name="Singh R."/>
            <person name="Sharma A."/>
            <person name="Min X."/>
            <person name="Zheng Y."/>
            <person name="Lee H."/>
            <person name="Gurtowski J."/>
            <person name="Sedlazeck F.J."/>
            <person name="Harkess A."/>
            <person name="McKain M.R."/>
            <person name="Liao Z."/>
            <person name="Fang J."/>
            <person name="Liu J."/>
            <person name="Zhang X."/>
            <person name="Zhang Q."/>
            <person name="Hu W."/>
            <person name="Qin Y."/>
            <person name="Wang K."/>
            <person name="Chen L.Y."/>
            <person name="Shirley N."/>
            <person name="Lin Y.R."/>
            <person name="Liu L.Y."/>
            <person name="Hernandez A.G."/>
            <person name="Wright C.L."/>
            <person name="Bulone V."/>
            <person name="Tuskan G.A."/>
            <person name="Heath K."/>
            <person name="Zee F."/>
            <person name="Moore P.H."/>
            <person name="Sunkar R."/>
            <person name="Leebens-Mack J.H."/>
            <person name="Mockler T."/>
            <person name="Bennetzen J.L."/>
            <person name="Freeling M."/>
            <person name="Sankoff D."/>
            <person name="Paterson A.H."/>
            <person name="Zhu X."/>
            <person name="Yang X."/>
            <person name="Smith J.A."/>
            <person name="Cushman J.C."/>
            <person name="Paull R.E."/>
            <person name="Yu Q."/>
        </authorList>
    </citation>
    <scope>NUCLEOTIDE SEQUENCE [LARGE SCALE GENOMIC DNA]</scope>
    <source>
        <strain evidence="2">cv. F153</strain>
    </source>
</reference>
<dbReference type="AlphaFoldDB" id="A0A6P5FBU2"/>
<dbReference type="RefSeq" id="XP_020093689.1">
    <property type="nucleotide sequence ID" value="XM_020238100.1"/>
</dbReference>
<dbReference type="RefSeq" id="XP_020093690.1">
    <property type="nucleotide sequence ID" value="XM_020238101.1"/>
</dbReference>
<dbReference type="PANTHER" id="PTHR31390:SF2">
    <property type="entry name" value="EXPRESSED PROTEIN"/>
    <property type="match status" value="1"/>
</dbReference>
<dbReference type="InterPro" id="IPR021916">
    <property type="entry name" value="DUF3527"/>
</dbReference>
<evidence type="ECO:0000313" key="5">
    <source>
        <dbReference type="RefSeq" id="XP_020093690.1"/>
    </source>
</evidence>
<dbReference type="GeneID" id="109713853"/>
<gene>
    <name evidence="3 4 5 6" type="primary">LOC109713853</name>
</gene>
<evidence type="ECO:0000313" key="2">
    <source>
        <dbReference type="Proteomes" id="UP000515123"/>
    </source>
</evidence>
<reference evidence="3 4" key="2">
    <citation type="submission" date="2025-04" db="UniProtKB">
        <authorList>
            <consortium name="RefSeq"/>
        </authorList>
    </citation>
    <scope>IDENTIFICATION</scope>
    <source>
        <tissue evidence="3 4">Leaf</tissue>
    </source>
</reference>
<dbReference type="Gramene" id="Aco014591.1.mrna1">
    <property type="protein sequence ID" value="Aco014591.1.mrna1"/>
    <property type="gene ID" value="Aco014591.1.path1"/>
</dbReference>
<dbReference type="Pfam" id="PF12043">
    <property type="entry name" value="DUF3527"/>
    <property type="match status" value="1"/>
</dbReference>
<evidence type="ECO:0000313" key="3">
    <source>
        <dbReference type="RefSeq" id="XP_020093688.1"/>
    </source>
</evidence>
<dbReference type="Proteomes" id="UP000515123">
    <property type="component" value="Linkage group 8"/>
</dbReference>
<protein>
    <submittedName>
        <fullName evidence="3 4">Uncharacterized protein LOC109713853</fullName>
    </submittedName>
</protein>
<dbReference type="PANTHER" id="PTHR31390">
    <property type="entry name" value="EXPRESSED PROTEIN"/>
    <property type="match status" value="1"/>
</dbReference>
<evidence type="ECO:0000256" key="1">
    <source>
        <dbReference type="SAM" id="MobiDB-lite"/>
    </source>
</evidence>
<evidence type="ECO:0000313" key="6">
    <source>
        <dbReference type="RefSeq" id="XP_020093691.1"/>
    </source>
</evidence>